<dbReference type="Gene3D" id="1.10.10.10">
    <property type="entry name" value="Winged helix-like DNA-binding domain superfamily/Winged helix DNA-binding domain"/>
    <property type="match status" value="1"/>
</dbReference>
<dbReference type="InterPro" id="IPR036388">
    <property type="entry name" value="WH-like_DNA-bd_sf"/>
</dbReference>
<protein>
    <submittedName>
        <fullName evidence="6">MarR family transcriptional regulator</fullName>
    </submittedName>
</protein>
<evidence type="ECO:0000313" key="7">
    <source>
        <dbReference type="Proteomes" id="UP001167160"/>
    </source>
</evidence>
<keyword evidence="7" id="KW-1185">Reference proteome</keyword>
<dbReference type="PANTHER" id="PTHR33164">
    <property type="entry name" value="TRANSCRIPTIONAL REGULATOR, MARR FAMILY"/>
    <property type="match status" value="1"/>
</dbReference>
<organism evidence="6 7">
    <name type="scientific">Streptomyces meridianus</name>
    <dbReference type="NCBI Taxonomy" id="2938945"/>
    <lineage>
        <taxon>Bacteria</taxon>
        <taxon>Bacillati</taxon>
        <taxon>Actinomycetota</taxon>
        <taxon>Actinomycetes</taxon>
        <taxon>Kitasatosporales</taxon>
        <taxon>Streptomycetaceae</taxon>
        <taxon>Streptomyces</taxon>
    </lineage>
</organism>
<keyword evidence="2" id="KW-0238">DNA-binding</keyword>
<dbReference type="SUPFAM" id="SSF46785">
    <property type="entry name" value="Winged helix' DNA-binding domain"/>
    <property type="match status" value="1"/>
</dbReference>
<dbReference type="Pfam" id="PF12802">
    <property type="entry name" value="MarR_2"/>
    <property type="match status" value="1"/>
</dbReference>
<dbReference type="PRINTS" id="PR00598">
    <property type="entry name" value="HTHMARR"/>
</dbReference>
<evidence type="ECO:0000256" key="3">
    <source>
        <dbReference type="ARBA" id="ARBA00023163"/>
    </source>
</evidence>
<feature type="region of interest" description="Disordered" evidence="4">
    <location>
        <begin position="1"/>
        <end position="21"/>
    </location>
</feature>
<dbReference type="PROSITE" id="PS01117">
    <property type="entry name" value="HTH_MARR_1"/>
    <property type="match status" value="1"/>
</dbReference>
<evidence type="ECO:0000256" key="2">
    <source>
        <dbReference type="ARBA" id="ARBA00023125"/>
    </source>
</evidence>
<dbReference type="PANTHER" id="PTHR33164:SF43">
    <property type="entry name" value="HTH-TYPE TRANSCRIPTIONAL REPRESSOR YETL"/>
    <property type="match status" value="1"/>
</dbReference>
<dbReference type="InterPro" id="IPR023187">
    <property type="entry name" value="Tscrpt_reg_MarR-type_CS"/>
</dbReference>
<dbReference type="InterPro" id="IPR039422">
    <property type="entry name" value="MarR/SlyA-like"/>
</dbReference>
<evidence type="ECO:0000313" key="6">
    <source>
        <dbReference type="EMBL" id="MCM2577938.1"/>
    </source>
</evidence>
<keyword evidence="1" id="KW-0805">Transcription regulation</keyword>
<dbReference type="RefSeq" id="WP_251413501.1">
    <property type="nucleotide sequence ID" value="NZ_JAMQGM010000023.1"/>
</dbReference>
<dbReference type="PROSITE" id="PS50995">
    <property type="entry name" value="HTH_MARR_2"/>
    <property type="match status" value="1"/>
</dbReference>
<evidence type="ECO:0000256" key="1">
    <source>
        <dbReference type="ARBA" id="ARBA00023015"/>
    </source>
</evidence>
<feature type="compositionally biased region" description="Basic and acidic residues" evidence="4">
    <location>
        <begin position="1"/>
        <end position="16"/>
    </location>
</feature>
<feature type="domain" description="HTH marR-type" evidence="5">
    <location>
        <begin position="28"/>
        <end position="164"/>
    </location>
</feature>
<dbReference type="Proteomes" id="UP001167160">
    <property type="component" value="Unassembled WGS sequence"/>
</dbReference>
<reference evidence="6" key="1">
    <citation type="journal article" date="2023" name="Int. J. Syst. Evol. Microbiol.">
        <title>Streptomyces meridianus sp. nov. isolated from brackish water of the Tagus estuary in Alcochete, Portugal.</title>
        <authorList>
            <person name="Santos J.D.N."/>
            <person name="Klimek D."/>
            <person name="Calusinska M."/>
            <person name="Lobo Da Cunha A."/>
            <person name="Catita J."/>
            <person name="Goncalves H."/>
            <person name="Gonzalez I."/>
            <person name="Reyes F."/>
            <person name="Lage O.M."/>
        </authorList>
    </citation>
    <scope>NUCLEOTIDE SEQUENCE</scope>
    <source>
        <strain evidence="6">MTZ3.1</strain>
    </source>
</reference>
<comment type="caution">
    <text evidence="6">The sequence shown here is derived from an EMBL/GenBank/DDBJ whole genome shotgun (WGS) entry which is preliminary data.</text>
</comment>
<gene>
    <name evidence="6" type="ORF">M1E25_11310</name>
</gene>
<name>A0ABT0X7L5_9ACTN</name>
<dbReference type="EMBL" id="JAMQGM010000023">
    <property type="protein sequence ID" value="MCM2577938.1"/>
    <property type="molecule type" value="Genomic_DNA"/>
</dbReference>
<proteinExistence type="predicted"/>
<evidence type="ECO:0000259" key="5">
    <source>
        <dbReference type="PROSITE" id="PS50995"/>
    </source>
</evidence>
<evidence type="ECO:0000256" key="4">
    <source>
        <dbReference type="SAM" id="MobiDB-lite"/>
    </source>
</evidence>
<accession>A0ABT0X7L5</accession>
<keyword evidence="3" id="KW-0804">Transcription</keyword>
<sequence length="173" mass="19476">MQEREQEQQDRTDAHIARWSPLLPGRLDPDVEGAVTRMQKLVKHLRRFEEQFLAAHDLQKHEFETLHVLAGHGDAASPSAIAAELDIAPASVTGRLTGLERRGFVRRTPSPDDRRRVDVELTDSGRRTWLGAIDGMGREEQRLLGALDAGERRSLAGMLRRVMLEAERSAAKR</sequence>
<dbReference type="InterPro" id="IPR036390">
    <property type="entry name" value="WH_DNA-bd_sf"/>
</dbReference>
<dbReference type="SMART" id="SM00347">
    <property type="entry name" value="HTH_MARR"/>
    <property type="match status" value="1"/>
</dbReference>
<dbReference type="InterPro" id="IPR000835">
    <property type="entry name" value="HTH_MarR-typ"/>
</dbReference>